<feature type="transmembrane region" description="Helical" evidence="3">
    <location>
        <begin position="304"/>
        <end position="326"/>
    </location>
</feature>
<evidence type="ECO:0000256" key="2">
    <source>
        <dbReference type="ARBA" id="ARBA00023136"/>
    </source>
</evidence>
<feature type="transmembrane region" description="Helical" evidence="3">
    <location>
        <begin position="396"/>
        <end position="416"/>
    </location>
</feature>
<evidence type="ECO:0000313" key="4">
    <source>
        <dbReference type="EMBL" id="KNY28970.1"/>
    </source>
</evidence>
<reference evidence="5" key="1">
    <citation type="submission" date="2015-07" db="EMBL/GenBank/DDBJ databases">
        <title>Near-Complete Genome Sequence of the Cellulolytic Bacterium Bacteroides (Pseudobacteroides) cellulosolvens ATCC 35603.</title>
        <authorList>
            <person name="Dassa B."/>
            <person name="Utturkar S.M."/>
            <person name="Klingeman D.M."/>
            <person name="Hurt R.A."/>
            <person name="Keller M."/>
            <person name="Xu J."/>
            <person name="Reddy Y.H.K."/>
            <person name="Borovok I."/>
            <person name="Grinberg I.R."/>
            <person name="Lamed R."/>
            <person name="Zhivin O."/>
            <person name="Bayer E.A."/>
            <person name="Brown S.D."/>
        </authorList>
    </citation>
    <scope>NUCLEOTIDE SEQUENCE [LARGE SCALE GENOMIC DNA]</scope>
    <source>
        <strain evidence="5">DSM 2933</strain>
    </source>
</reference>
<dbReference type="GO" id="GO:0016020">
    <property type="term" value="C:membrane"/>
    <property type="evidence" value="ECO:0007669"/>
    <property type="project" value="InterPro"/>
</dbReference>
<feature type="transmembrane region" description="Helical" evidence="3">
    <location>
        <begin position="428"/>
        <end position="455"/>
    </location>
</feature>
<dbReference type="EMBL" id="LGTC01000001">
    <property type="protein sequence ID" value="KNY28970.1"/>
    <property type="molecule type" value="Genomic_DNA"/>
</dbReference>
<dbReference type="Proteomes" id="UP000036923">
    <property type="component" value="Unassembled WGS sequence"/>
</dbReference>
<gene>
    <name evidence="4" type="ORF">Bccel_4244</name>
</gene>
<organism evidence="4 5">
    <name type="scientific">Pseudobacteroides cellulosolvens ATCC 35603 = DSM 2933</name>
    <dbReference type="NCBI Taxonomy" id="398512"/>
    <lineage>
        <taxon>Bacteria</taxon>
        <taxon>Bacillati</taxon>
        <taxon>Bacillota</taxon>
        <taxon>Clostridia</taxon>
        <taxon>Eubacteriales</taxon>
        <taxon>Oscillospiraceae</taxon>
        <taxon>Pseudobacteroides</taxon>
    </lineage>
</organism>
<comment type="caution">
    <text evidence="4">The sequence shown here is derived from an EMBL/GenBank/DDBJ whole genome shotgun (WGS) entry which is preliminary data.</text>
</comment>
<keyword evidence="5" id="KW-1185">Reference proteome</keyword>
<dbReference type="Pfam" id="PF03323">
    <property type="entry name" value="GerA"/>
    <property type="match status" value="1"/>
</dbReference>
<dbReference type="PANTHER" id="PTHR22550:SF5">
    <property type="entry name" value="LEUCINE ZIPPER PROTEIN 4"/>
    <property type="match status" value="1"/>
</dbReference>
<dbReference type="PATRIC" id="fig|398512.5.peg.4443"/>
<evidence type="ECO:0000256" key="3">
    <source>
        <dbReference type="SAM" id="Phobius"/>
    </source>
</evidence>
<sequence length="511" mass="57665">MKSFFNRKKKNNNNQYKEVPISSCLEINLEKVKEIFEYPTNMDFIMREIYIKPLNKNSTLIYIQGAADKAQIEQHIIAPLLENVQIEIKEGQLADIMSKVLHAAVLKKITTLSDITNNIILGNTILFVDGYAEAISIGTSGFESRSVEQTKIENVIKGPKEAFVESLEMNRSLIRKFVQNEKLVAERIKLGEKSSYEISVMYIKDIADPELVEKVKKRVREIKVDGMIGISQLEQHIEERPYSLVPTVLNTERPDRAASFLNEGYVVLIDHSPGCLVLPVTIWSFFHSAEDQYQRWPYANFIRIIRLISYMIALFTPGAYIALSVFHVAMVPTDLLLSIAATRELVPFPVFLEVLIMEISFELIREAGARVPSPLGSTISIVGALILGQAAVQAGIISPILVIVVAITGLASYAIPENSTNYMIRIGRFAYMLIGAFMGFYGLALFFAGSLAYMVSIKSFNVPFFAPKAPYYPSSKDTFLRPPVWKQWLRPFFTDPQDKVRAKNPKERSNQ</sequence>
<keyword evidence="2 3" id="KW-0472">Membrane</keyword>
<keyword evidence="3" id="KW-0812">Transmembrane</keyword>
<name>A0A0L6JTG0_9FIRM</name>
<dbReference type="OrthoDB" id="9772630at2"/>
<proteinExistence type="inferred from homology"/>
<dbReference type="InterPro" id="IPR050768">
    <property type="entry name" value="UPF0353/GerABKA_families"/>
</dbReference>
<dbReference type="GO" id="GO:0009847">
    <property type="term" value="P:spore germination"/>
    <property type="evidence" value="ECO:0007669"/>
    <property type="project" value="InterPro"/>
</dbReference>
<protein>
    <submittedName>
        <fullName evidence="4">GerA spore germination protein</fullName>
    </submittedName>
</protein>
<dbReference type="RefSeq" id="WP_036937400.1">
    <property type="nucleotide sequence ID" value="NZ_JQKC01000005.1"/>
</dbReference>
<dbReference type="PIRSF" id="PIRSF005690">
    <property type="entry name" value="GerBA"/>
    <property type="match status" value="1"/>
</dbReference>
<comment type="similarity">
    <text evidence="1">Belongs to the GerABKA family.</text>
</comment>
<evidence type="ECO:0000256" key="1">
    <source>
        <dbReference type="ARBA" id="ARBA00005278"/>
    </source>
</evidence>
<dbReference type="eggNOG" id="COG0697">
    <property type="taxonomic scope" value="Bacteria"/>
</dbReference>
<dbReference type="InterPro" id="IPR004995">
    <property type="entry name" value="Spore_Ger"/>
</dbReference>
<evidence type="ECO:0000313" key="5">
    <source>
        <dbReference type="Proteomes" id="UP000036923"/>
    </source>
</evidence>
<keyword evidence="3" id="KW-1133">Transmembrane helix</keyword>
<dbReference type="STRING" id="398512.Bccel_4244"/>
<dbReference type="AlphaFoldDB" id="A0A0L6JTG0"/>
<dbReference type="PANTHER" id="PTHR22550">
    <property type="entry name" value="SPORE GERMINATION PROTEIN"/>
    <property type="match status" value="1"/>
</dbReference>
<accession>A0A0L6JTG0</accession>